<organism evidence="1 2">
    <name type="scientific">Scutellospora calospora</name>
    <dbReference type="NCBI Taxonomy" id="85575"/>
    <lineage>
        <taxon>Eukaryota</taxon>
        <taxon>Fungi</taxon>
        <taxon>Fungi incertae sedis</taxon>
        <taxon>Mucoromycota</taxon>
        <taxon>Glomeromycotina</taxon>
        <taxon>Glomeromycetes</taxon>
        <taxon>Diversisporales</taxon>
        <taxon>Gigasporaceae</taxon>
        <taxon>Scutellospora</taxon>
    </lineage>
</organism>
<dbReference type="Proteomes" id="UP000789860">
    <property type="component" value="Unassembled WGS sequence"/>
</dbReference>
<sequence>KNSREVIGGYNPFNWKHDRWKSSEDFWRPDARSFIFSFPNGETNNVNLSRINPFYTKYAMFIKKNGGPEFGNQDFCMNNQFDWKTGVKCRKTYYLKKIRDSEESFAVDEYELFKLVR</sequence>
<reference evidence="1" key="1">
    <citation type="submission" date="2021-06" db="EMBL/GenBank/DDBJ databases">
        <authorList>
            <person name="Kallberg Y."/>
            <person name="Tangrot J."/>
            <person name="Rosling A."/>
        </authorList>
    </citation>
    <scope>NUCLEOTIDE SEQUENCE</scope>
    <source>
        <strain evidence="1">AU212A</strain>
    </source>
</reference>
<proteinExistence type="predicted"/>
<protein>
    <submittedName>
        <fullName evidence="1">9342_t:CDS:1</fullName>
    </submittedName>
</protein>
<evidence type="ECO:0000313" key="1">
    <source>
        <dbReference type="EMBL" id="CAG8698461.1"/>
    </source>
</evidence>
<feature type="non-terminal residue" evidence="1">
    <location>
        <position position="1"/>
    </location>
</feature>
<name>A0ACA9PC37_9GLOM</name>
<feature type="non-terminal residue" evidence="1">
    <location>
        <position position="117"/>
    </location>
</feature>
<dbReference type="EMBL" id="CAJVPM010038553">
    <property type="protein sequence ID" value="CAG8698461.1"/>
    <property type="molecule type" value="Genomic_DNA"/>
</dbReference>
<comment type="caution">
    <text evidence="1">The sequence shown here is derived from an EMBL/GenBank/DDBJ whole genome shotgun (WGS) entry which is preliminary data.</text>
</comment>
<gene>
    <name evidence="1" type="ORF">SCALOS_LOCUS10402</name>
</gene>
<keyword evidence="2" id="KW-1185">Reference proteome</keyword>
<evidence type="ECO:0000313" key="2">
    <source>
        <dbReference type="Proteomes" id="UP000789860"/>
    </source>
</evidence>
<accession>A0ACA9PC37</accession>